<dbReference type="Proteomes" id="UP000193108">
    <property type="component" value="Unassembled WGS sequence"/>
</dbReference>
<dbReference type="Gene3D" id="3.40.50.720">
    <property type="entry name" value="NAD(P)-binding Rossmann-like Domain"/>
    <property type="match status" value="1"/>
</dbReference>
<evidence type="ECO:0000256" key="1">
    <source>
        <dbReference type="ARBA" id="ARBA00006484"/>
    </source>
</evidence>
<dbReference type="GO" id="GO:0016491">
    <property type="term" value="F:oxidoreductase activity"/>
    <property type="evidence" value="ECO:0007669"/>
    <property type="project" value="UniProtKB-KW"/>
</dbReference>
<dbReference type="STRING" id="1782.AWC18_18520"/>
<comment type="similarity">
    <text evidence="1">Belongs to the short-chain dehydrogenases/reductases (SDR) family.</text>
</comment>
<evidence type="ECO:0000256" key="2">
    <source>
        <dbReference type="ARBA" id="ARBA00022857"/>
    </source>
</evidence>
<name>A0A1X1YZB1_MYCNO</name>
<dbReference type="InterPro" id="IPR002347">
    <property type="entry name" value="SDR_fam"/>
</dbReference>
<keyword evidence="2" id="KW-0521">NADP</keyword>
<dbReference type="AlphaFoldDB" id="A0A1X1YZB1"/>
<dbReference type="EMBL" id="LQPI01000073">
    <property type="protein sequence ID" value="ORW16425.1"/>
    <property type="molecule type" value="Genomic_DNA"/>
</dbReference>
<keyword evidence="3" id="KW-0560">Oxidoreductase</keyword>
<comment type="caution">
    <text evidence="4">The sequence shown here is derived from an EMBL/GenBank/DDBJ whole genome shotgun (WGS) entry which is preliminary data.</text>
</comment>
<evidence type="ECO:0000313" key="5">
    <source>
        <dbReference type="Proteomes" id="UP000193108"/>
    </source>
</evidence>
<reference evidence="4 5" key="1">
    <citation type="submission" date="2016-01" db="EMBL/GenBank/DDBJ databases">
        <title>The new phylogeny of the genus Mycobacterium.</title>
        <authorList>
            <person name="Tarcisio F."/>
            <person name="Conor M."/>
            <person name="Antonella G."/>
            <person name="Elisabetta G."/>
            <person name="Giulia F.S."/>
            <person name="Sara T."/>
            <person name="Anna F."/>
            <person name="Clotilde B."/>
            <person name="Roberto B."/>
            <person name="Veronica D.S."/>
            <person name="Fabio R."/>
            <person name="Monica P."/>
            <person name="Olivier J."/>
            <person name="Enrico T."/>
            <person name="Nicola S."/>
        </authorList>
    </citation>
    <scope>NUCLEOTIDE SEQUENCE [LARGE SCALE GENOMIC DNA]</scope>
    <source>
        <strain evidence="4 5">DSM 44164</strain>
    </source>
</reference>
<dbReference type="CDD" id="cd05233">
    <property type="entry name" value="SDR_c"/>
    <property type="match status" value="1"/>
</dbReference>
<dbReference type="PANTHER" id="PTHR43391:SF14">
    <property type="entry name" value="DEHYDROGENASE_REDUCTASE SDR FAMILY PROTEIN 7-LIKE"/>
    <property type="match status" value="1"/>
</dbReference>
<keyword evidence="5" id="KW-1185">Reference proteome</keyword>
<sequence length="241" mass="25559">MVIGASAGIGRAFALRVVKSGADVVLAARRADKLEEVLAEAGRGVSVVADVRNPADCARSAEVAAEALGQIDILLITSGYAPLKMFEDTTVDDWRDVFETNVIGVHEMIRVHLPLLAPSAIVAVLSSDSVRNPHTALGAYSCSKAALERCLVAWRLEHPGYRFSCVEVGGTVPTDFSSHFDPGVLSTALTEWLARSLVQARQMTPEAVADTLAGIFAAAIEQPDVSLESIVLKSPAPPMRV</sequence>
<evidence type="ECO:0000313" key="4">
    <source>
        <dbReference type="EMBL" id="ORW16425.1"/>
    </source>
</evidence>
<dbReference type="Pfam" id="PF00106">
    <property type="entry name" value="adh_short"/>
    <property type="match status" value="1"/>
</dbReference>
<accession>A0A1X1YZB1</accession>
<evidence type="ECO:0000256" key="3">
    <source>
        <dbReference type="ARBA" id="ARBA00023002"/>
    </source>
</evidence>
<dbReference type="InterPro" id="IPR036291">
    <property type="entry name" value="NAD(P)-bd_dom_sf"/>
</dbReference>
<protein>
    <submittedName>
        <fullName evidence="4">Short-chain dehydrogenase</fullName>
    </submittedName>
</protein>
<dbReference type="SUPFAM" id="SSF51735">
    <property type="entry name" value="NAD(P)-binding Rossmann-fold domains"/>
    <property type="match status" value="1"/>
</dbReference>
<proteinExistence type="inferred from homology"/>
<organism evidence="4 5">
    <name type="scientific">Mycolicibacter nonchromogenicus</name>
    <name type="common">Mycobacterium nonchromogenicum</name>
    <dbReference type="NCBI Taxonomy" id="1782"/>
    <lineage>
        <taxon>Bacteria</taxon>
        <taxon>Bacillati</taxon>
        <taxon>Actinomycetota</taxon>
        <taxon>Actinomycetes</taxon>
        <taxon>Mycobacteriales</taxon>
        <taxon>Mycobacteriaceae</taxon>
        <taxon>Mycolicibacter</taxon>
    </lineage>
</organism>
<dbReference type="PANTHER" id="PTHR43391">
    <property type="entry name" value="RETINOL DEHYDROGENASE-RELATED"/>
    <property type="match status" value="1"/>
</dbReference>
<gene>
    <name evidence="4" type="ORF">AWC18_18520</name>
</gene>